<sequence length="68" mass="7684">MTTSKEGYGCSYLLRACGRSEVYRSSVLNLEAVRFIKTQLRSETTDGFRRIGVSNQSVNLSVEISRVY</sequence>
<accession>A0A9W5B2L9</accession>
<evidence type="ECO:0000313" key="1">
    <source>
        <dbReference type="EMBL" id="CUW93573.1"/>
    </source>
</evidence>
<dbReference type="EMBL" id="FBVY01000018">
    <property type="protein sequence ID" value="CUW93573.1"/>
    <property type="molecule type" value="Genomic_DNA"/>
</dbReference>
<gene>
    <name evidence="1" type="ORF">AGR2A_Cc70046</name>
</gene>
<protein>
    <submittedName>
        <fullName evidence="1">Uncharacterized protein</fullName>
    </submittedName>
</protein>
<dbReference type="Proteomes" id="UP000191933">
    <property type="component" value="Unassembled WGS sequence"/>
</dbReference>
<evidence type="ECO:0000313" key="2">
    <source>
        <dbReference type="Proteomes" id="UP000191933"/>
    </source>
</evidence>
<reference evidence="1 2" key="1">
    <citation type="submission" date="2016-01" db="EMBL/GenBank/DDBJ databases">
        <authorList>
            <person name="Regsiter A."/>
            <person name="william w."/>
        </authorList>
    </citation>
    <scope>NUCLEOTIDE SEQUENCE [LARGE SCALE GENOMIC DNA]</scope>
    <source>
        <strain evidence="1 2">CFBP 5494</strain>
    </source>
</reference>
<comment type="caution">
    <text evidence="1">The sequence shown here is derived from an EMBL/GenBank/DDBJ whole genome shotgun (WGS) entry which is preliminary data.</text>
</comment>
<dbReference type="AlphaFoldDB" id="A0A9W5B2L9"/>
<proteinExistence type="predicted"/>
<organism evidence="1 2">
    <name type="scientific">Agrobacterium genomosp. 2 str. CFBP 5494</name>
    <dbReference type="NCBI Taxonomy" id="1183436"/>
    <lineage>
        <taxon>Bacteria</taxon>
        <taxon>Pseudomonadati</taxon>
        <taxon>Pseudomonadota</taxon>
        <taxon>Alphaproteobacteria</taxon>
        <taxon>Hyphomicrobiales</taxon>
        <taxon>Rhizobiaceae</taxon>
        <taxon>Rhizobium/Agrobacterium group</taxon>
        <taxon>Agrobacterium</taxon>
        <taxon>Agrobacterium tumefaciens complex</taxon>
    </lineage>
</organism>
<keyword evidence="2" id="KW-1185">Reference proteome</keyword>
<name>A0A9W5B2L9_9HYPH</name>